<gene>
    <name evidence="10" type="ORF">C4520_09780</name>
</gene>
<feature type="transmembrane region" description="Helical" evidence="8">
    <location>
        <begin position="350"/>
        <end position="373"/>
    </location>
</feature>
<feature type="transmembrane region" description="Helical" evidence="8">
    <location>
        <begin position="434"/>
        <end position="453"/>
    </location>
</feature>
<evidence type="ECO:0000256" key="2">
    <source>
        <dbReference type="ARBA" id="ARBA00022475"/>
    </source>
</evidence>
<dbReference type="GO" id="GO:0016763">
    <property type="term" value="F:pentosyltransferase activity"/>
    <property type="evidence" value="ECO:0007669"/>
    <property type="project" value="TreeGrafter"/>
</dbReference>
<evidence type="ECO:0000256" key="8">
    <source>
        <dbReference type="SAM" id="Phobius"/>
    </source>
</evidence>
<feature type="transmembrane region" description="Helical" evidence="8">
    <location>
        <begin position="149"/>
        <end position="168"/>
    </location>
</feature>
<dbReference type="InterPro" id="IPR050297">
    <property type="entry name" value="LipidA_mod_glycosyltrf_83"/>
</dbReference>
<keyword evidence="2" id="KW-1003">Cell membrane</keyword>
<sequence>MISRLQSSVLAANLKEFLERHYRALVVLLLAVNLLISITSIREKSLTYDEATYIALGKYIAETRDVRAVAAPFPHFPSLVNGLFWYFLKFDPVFWESLPRLYANGYQSLPVIFESGYDPDVLIFLARLPIILIFPFLGLLVFSWSREIFGLKAAFVALILALFCPNLIAHARLATTDFITSVTIFASLYFFRKYLQARSPGGLIICGIFTGLALMSKFTSIILLPVYLVLVLIHAEKDVTPLSSVAKNKFSAALLQRKGSVAGIFRVFLILFFALLTIWAGYLFEYRALYIPQYVASPERGYGGLMKLLYDHHVRIPAVSYLITLYNQMGHQQLGHESFLFGITSSGGRWFYFPLAFLIKVPIPTIILLIISILSFRNSAQKRELMFLLIPVVVLAGAAAMSNVNIGIRLILPVFPFIFVWISRISTIRPFRSYKYFLAALLVWYVGSNFHIYPHYLEYFNELIGGPKNGYKYLVDSNLDWGQDLKLLNKYVEQNDIRPLKIAYFGTPGLAEQYGYYNSGGDCSEPSEGYMAISATFLHSLYVQPGCYDWLKKYEPIDRIAYSIFIYKFPARQP</sequence>
<evidence type="ECO:0000313" key="10">
    <source>
        <dbReference type="EMBL" id="RJP21294.1"/>
    </source>
</evidence>
<keyword evidence="5 8" id="KW-0812">Transmembrane</keyword>
<evidence type="ECO:0000256" key="7">
    <source>
        <dbReference type="ARBA" id="ARBA00023136"/>
    </source>
</evidence>
<keyword evidence="6 8" id="KW-1133">Transmembrane helix</keyword>
<dbReference type="AlphaFoldDB" id="A0A3A4NZX3"/>
<proteinExistence type="predicted"/>
<dbReference type="EMBL" id="QZKU01000068">
    <property type="protein sequence ID" value="RJP21294.1"/>
    <property type="molecule type" value="Genomic_DNA"/>
</dbReference>
<name>A0A3A4NZX3_ABYX5</name>
<accession>A0A3A4NZX3</accession>
<keyword evidence="4" id="KW-0808">Transferase</keyword>
<evidence type="ECO:0000256" key="3">
    <source>
        <dbReference type="ARBA" id="ARBA00022676"/>
    </source>
</evidence>
<comment type="subcellular location">
    <subcellularLocation>
        <location evidence="1">Cell membrane</location>
        <topology evidence="1">Multi-pass membrane protein</topology>
    </subcellularLocation>
</comment>
<feature type="transmembrane region" description="Helical" evidence="8">
    <location>
        <begin position="21"/>
        <end position="41"/>
    </location>
</feature>
<keyword evidence="7 8" id="KW-0472">Membrane</keyword>
<feature type="transmembrane region" description="Helical" evidence="8">
    <location>
        <begin position="406"/>
        <end position="422"/>
    </location>
</feature>
<evidence type="ECO:0000256" key="5">
    <source>
        <dbReference type="ARBA" id="ARBA00022692"/>
    </source>
</evidence>
<dbReference type="GO" id="GO:0009103">
    <property type="term" value="P:lipopolysaccharide biosynthetic process"/>
    <property type="evidence" value="ECO:0007669"/>
    <property type="project" value="UniProtKB-ARBA"/>
</dbReference>
<feature type="transmembrane region" description="Helical" evidence="8">
    <location>
        <begin position="174"/>
        <end position="191"/>
    </location>
</feature>
<evidence type="ECO:0000313" key="11">
    <source>
        <dbReference type="Proteomes" id="UP000265882"/>
    </source>
</evidence>
<dbReference type="InterPro" id="IPR038731">
    <property type="entry name" value="RgtA/B/C-like"/>
</dbReference>
<dbReference type="PANTHER" id="PTHR33908">
    <property type="entry name" value="MANNOSYLTRANSFERASE YKCB-RELATED"/>
    <property type="match status" value="1"/>
</dbReference>
<evidence type="ECO:0000256" key="1">
    <source>
        <dbReference type="ARBA" id="ARBA00004651"/>
    </source>
</evidence>
<dbReference type="Proteomes" id="UP000265882">
    <property type="component" value="Unassembled WGS sequence"/>
</dbReference>
<protein>
    <recommendedName>
        <fullName evidence="9">Glycosyltransferase RgtA/B/C/D-like domain-containing protein</fullName>
    </recommendedName>
</protein>
<feature type="transmembrane region" description="Helical" evidence="8">
    <location>
        <begin position="121"/>
        <end position="142"/>
    </location>
</feature>
<feature type="transmembrane region" description="Helical" evidence="8">
    <location>
        <begin position="264"/>
        <end position="284"/>
    </location>
</feature>
<dbReference type="Pfam" id="PF13231">
    <property type="entry name" value="PMT_2"/>
    <property type="match status" value="1"/>
</dbReference>
<dbReference type="GO" id="GO:0005886">
    <property type="term" value="C:plasma membrane"/>
    <property type="evidence" value="ECO:0007669"/>
    <property type="project" value="UniProtKB-SubCell"/>
</dbReference>
<reference evidence="10 11" key="1">
    <citation type="journal article" date="2017" name="ISME J.">
        <title>Energy and carbon metabolisms in a deep terrestrial subsurface fluid microbial community.</title>
        <authorList>
            <person name="Momper L."/>
            <person name="Jungbluth S.P."/>
            <person name="Lee M.D."/>
            <person name="Amend J.P."/>
        </authorList>
    </citation>
    <scope>NUCLEOTIDE SEQUENCE [LARGE SCALE GENOMIC DNA]</scope>
    <source>
        <strain evidence="10">SURF_5</strain>
    </source>
</reference>
<evidence type="ECO:0000259" key="9">
    <source>
        <dbReference type="Pfam" id="PF13231"/>
    </source>
</evidence>
<organism evidence="10 11">
    <name type="scientific">Abyssobacteria bacterium (strain SURF_5)</name>
    <dbReference type="NCBI Taxonomy" id="2093360"/>
    <lineage>
        <taxon>Bacteria</taxon>
        <taxon>Pseudomonadati</taxon>
        <taxon>Candidatus Hydrogenedentota</taxon>
        <taxon>Candidatus Abyssobacteria</taxon>
    </lineage>
</organism>
<feature type="transmembrane region" description="Helical" evidence="8">
    <location>
        <begin position="314"/>
        <end position="330"/>
    </location>
</feature>
<feature type="domain" description="Glycosyltransferase RgtA/B/C/D-like" evidence="9">
    <location>
        <begin position="124"/>
        <end position="235"/>
    </location>
</feature>
<evidence type="ECO:0000256" key="4">
    <source>
        <dbReference type="ARBA" id="ARBA00022679"/>
    </source>
</evidence>
<feature type="transmembrane region" description="Helical" evidence="8">
    <location>
        <begin position="203"/>
        <end position="233"/>
    </location>
</feature>
<comment type="caution">
    <text evidence="10">The sequence shown here is derived from an EMBL/GenBank/DDBJ whole genome shotgun (WGS) entry which is preliminary data.</text>
</comment>
<dbReference type="PANTHER" id="PTHR33908:SF11">
    <property type="entry name" value="MEMBRANE PROTEIN"/>
    <property type="match status" value="1"/>
</dbReference>
<feature type="transmembrane region" description="Helical" evidence="8">
    <location>
        <begin position="385"/>
        <end position="400"/>
    </location>
</feature>
<keyword evidence="3" id="KW-0328">Glycosyltransferase</keyword>
<evidence type="ECO:0000256" key="6">
    <source>
        <dbReference type="ARBA" id="ARBA00022989"/>
    </source>
</evidence>